<sequence>MAFSGLFGGGSSNSSEQTGTYVNEDGKQVIDGYEVADVEDMEWLASIL</sequence>
<name>A0A9Q4HC87_BACSC</name>
<feature type="region of interest" description="Disordered" evidence="1">
    <location>
        <begin position="1"/>
        <end position="23"/>
    </location>
</feature>
<dbReference type="AlphaFoldDB" id="A0A9Q4HC87"/>
<organism evidence="2 3">
    <name type="scientific">Bacillus spizizenii</name>
    <name type="common">Bacillus subtilis subsp. spizizenii</name>
    <dbReference type="NCBI Taxonomy" id="96241"/>
    <lineage>
        <taxon>Bacteria</taxon>
        <taxon>Bacillati</taxon>
        <taxon>Bacillota</taxon>
        <taxon>Bacilli</taxon>
        <taxon>Bacillales</taxon>
        <taxon>Bacillaceae</taxon>
        <taxon>Bacillus</taxon>
    </lineage>
</organism>
<proteinExistence type="predicted"/>
<feature type="compositionally biased region" description="Gly residues" evidence="1">
    <location>
        <begin position="1"/>
        <end position="11"/>
    </location>
</feature>
<accession>A0A9Q4HC87</accession>
<reference evidence="2" key="1">
    <citation type="submission" date="2022-02" db="EMBL/GenBank/DDBJ databases">
        <title>Crop Bioprotection Bacillus Genome Sequencing.</title>
        <authorList>
            <person name="Dunlap C."/>
        </authorList>
    </citation>
    <scope>NUCLEOTIDE SEQUENCE</scope>
    <source>
        <strain evidence="2">M18B4</strain>
    </source>
</reference>
<evidence type="ECO:0000256" key="1">
    <source>
        <dbReference type="SAM" id="MobiDB-lite"/>
    </source>
</evidence>
<gene>
    <name evidence="2" type="ORF">MOC45_03160</name>
</gene>
<dbReference type="EMBL" id="JALANJ010000003">
    <property type="protein sequence ID" value="MCY8119612.1"/>
    <property type="molecule type" value="Genomic_DNA"/>
</dbReference>
<evidence type="ECO:0000313" key="2">
    <source>
        <dbReference type="EMBL" id="MCY8119612.1"/>
    </source>
</evidence>
<dbReference type="Proteomes" id="UP001070352">
    <property type="component" value="Unassembled WGS sequence"/>
</dbReference>
<evidence type="ECO:0000313" key="3">
    <source>
        <dbReference type="Proteomes" id="UP001070352"/>
    </source>
</evidence>
<comment type="caution">
    <text evidence="2">The sequence shown here is derived from an EMBL/GenBank/DDBJ whole genome shotgun (WGS) entry which is preliminary data.</text>
</comment>
<protein>
    <submittedName>
        <fullName evidence="2">Uncharacterized protein</fullName>
    </submittedName>
</protein>